<feature type="domain" description="Transcription factor CBF/NF-Y/archaeal histone" evidence="4">
    <location>
        <begin position="27"/>
        <end position="89"/>
    </location>
</feature>
<evidence type="ECO:0000256" key="2">
    <source>
        <dbReference type="ARBA" id="ARBA00023242"/>
    </source>
</evidence>
<dbReference type="GO" id="GO:0046982">
    <property type="term" value="F:protein heterodimerization activity"/>
    <property type="evidence" value="ECO:0007669"/>
    <property type="project" value="InterPro"/>
</dbReference>
<dbReference type="GO" id="GO:0031490">
    <property type="term" value="F:chromatin DNA binding"/>
    <property type="evidence" value="ECO:0007669"/>
    <property type="project" value="TreeGrafter"/>
</dbReference>
<keyword evidence="5" id="KW-1185">Reference proteome</keyword>
<organism evidence="5 6">
    <name type="scientific">Angiostrongylus cantonensis</name>
    <name type="common">Rat lungworm</name>
    <dbReference type="NCBI Taxonomy" id="6313"/>
    <lineage>
        <taxon>Eukaryota</taxon>
        <taxon>Metazoa</taxon>
        <taxon>Ecdysozoa</taxon>
        <taxon>Nematoda</taxon>
        <taxon>Chromadorea</taxon>
        <taxon>Rhabditida</taxon>
        <taxon>Rhabditina</taxon>
        <taxon>Rhabditomorpha</taxon>
        <taxon>Strongyloidea</taxon>
        <taxon>Metastrongylidae</taxon>
        <taxon>Angiostrongylus</taxon>
    </lineage>
</organism>
<dbReference type="AlphaFoldDB" id="A0A0K0CV21"/>
<dbReference type="CDD" id="cd22928">
    <property type="entry name" value="HFD_POLE3_DPB4"/>
    <property type="match status" value="1"/>
</dbReference>
<dbReference type="InterPro" id="IPR009072">
    <property type="entry name" value="Histone-fold"/>
</dbReference>
<evidence type="ECO:0000313" key="5">
    <source>
        <dbReference type="Proteomes" id="UP000035642"/>
    </source>
</evidence>
<evidence type="ECO:0000256" key="3">
    <source>
        <dbReference type="ARBA" id="ARBA00039793"/>
    </source>
</evidence>
<dbReference type="GO" id="GO:0008623">
    <property type="term" value="C:CHRAC"/>
    <property type="evidence" value="ECO:0007669"/>
    <property type="project" value="TreeGrafter"/>
</dbReference>
<dbReference type="Gene3D" id="1.10.20.10">
    <property type="entry name" value="Histone, subunit A"/>
    <property type="match status" value="1"/>
</dbReference>
<dbReference type="InterPro" id="IPR003958">
    <property type="entry name" value="CBFA_NFYB_domain"/>
</dbReference>
<reference evidence="6" key="2">
    <citation type="submission" date="2017-02" db="UniProtKB">
        <authorList>
            <consortium name="WormBaseParasite"/>
        </authorList>
    </citation>
    <scope>IDENTIFICATION</scope>
</reference>
<evidence type="ECO:0000256" key="1">
    <source>
        <dbReference type="ARBA" id="ARBA00004123"/>
    </source>
</evidence>
<dbReference type="WBParaSite" id="ACAC_0000113001-mRNA-1">
    <property type="protein sequence ID" value="ACAC_0000113001-mRNA-1"/>
    <property type="gene ID" value="ACAC_0000113001"/>
</dbReference>
<keyword evidence="2" id="KW-0539">Nucleus</keyword>
<accession>A0A0K0CV21</accession>
<dbReference type="GO" id="GO:0008622">
    <property type="term" value="C:epsilon DNA polymerase complex"/>
    <property type="evidence" value="ECO:0007669"/>
    <property type="project" value="TreeGrafter"/>
</dbReference>
<dbReference type="SUPFAM" id="SSF47113">
    <property type="entry name" value="Histone-fold"/>
    <property type="match status" value="1"/>
</dbReference>
<dbReference type="PANTHER" id="PTHR46172:SF1">
    <property type="entry name" value="DNA POLYMERASE EPSILON SUBUNIT 3"/>
    <property type="match status" value="1"/>
</dbReference>
<dbReference type="PANTHER" id="PTHR46172">
    <property type="entry name" value="DNA POLYMERASE EPSILON SUBUNIT 3"/>
    <property type="match status" value="1"/>
</dbReference>
<name>A0A0K0CV21_ANGCA</name>
<reference evidence="5" key="1">
    <citation type="submission" date="2012-09" db="EMBL/GenBank/DDBJ databases">
        <authorList>
            <person name="Martin A.A."/>
        </authorList>
    </citation>
    <scope>NUCLEOTIDE SEQUENCE</scope>
</reference>
<evidence type="ECO:0000313" key="6">
    <source>
        <dbReference type="WBParaSite" id="ACAC_0000113001-mRNA-1"/>
    </source>
</evidence>
<dbReference type="GO" id="GO:0031507">
    <property type="term" value="P:heterochromatin formation"/>
    <property type="evidence" value="ECO:0007669"/>
    <property type="project" value="TreeGrafter"/>
</dbReference>
<dbReference type="InterPro" id="IPR051377">
    <property type="entry name" value="DNA_Pol-Epsilon_Subunit"/>
</dbReference>
<dbReference type="STRING" id="6313.A0A0K0CV21"/>
<dbReference type="GO" id="GO:0006974">
    <property type="term" value="P:DNA damage response"/>
    <property type="evidence" value="ECO:0007669"/>
    <property type="project" value="TreeGrafter"/>
</dbReference>
<proteinExistence type="predicted"/>
<dbReference type="GO" id="GO:0006272">
    <property type="term" value="P:leading strand elongation"/>
    <property type="evidence" value="ECO:0007669"/>
    <property type="project" value="TreeGrafter"/>
</dbReference>
<evidence type="ECO:0000259" key="4">
    <source>
        <dbReference type="Pfam" id="PF00808"/>
    </source>
</evidence>
<dbReference type="Pfam" id="PF00808">
    <property type="entry name" value="CBFD_NFYB_HMF"/>
    <property type="match status" value="1"/>
</dbReference>
<protein>
    <recommendedName>
        <fullName evidence="3">DNA polymerase epsilon subunit 3</fullName>
    </recommendedName>
</protein>
<sequence>MPCSAGLSCAWSTLKLAMSDPKVDELRLPMAVLSRVMKSCLPDSAAISKDARTYMMRACIVFILYILSQAEDYASSKKRKTVTVEDVMMSLKTSGFDHLLDHLNDAFEFYNAARANRAIKPKPKPQKHVQSVATD</sequence>
<comment type="subcellular location">
    <subcellularLocation>
        <location evidence="1">Nucleus</location>
    </subcellularLocation>
</comment>
<dbReference type="Proteomes" id="UP000035642">
    <property type="component" value="Unassembled WGS sequence"/>
</dbReference>